<organism evidence="2 3">
    <name type="scientific">Pseudomonas juntendi</name>
    <dbReference type="NCBI Taxonomy" id="2666183"/>
    <lineage>
        <taxon>Bacteria</taxon>
        <taxon>Pseudomonadati</taxon>
        <taxon>Pseudomonadota</taxon>
        <taxon>Gammaproteobacteria</taxon>
        <taxon>Pseudomonadales</taxon>
        <taxon>Pseudomonadaceae</taxon>
        <taxon>Pseudomonas</taxon>
    </lineage>
</organism>
<dbReference type="InterPro" id="IPR046273">
    <property type="entry name" value="DUF6306"/>
</dbReference>
<evidence type="ECO:0000313" key="2">
    <source>
        <dbReference type="EMBL" id="MDH0759173.1"/>
    </source>
</evidence>
<proteinExistence type="predicted"/>
<dbReference type="EMBL" id="JAOCBV010000001">
    <property type="protein sequence ID" value="MDH0759173.1"/>
    <property type="molecule type" value="Genomic_DNA"/>
</dbReference>
<evidence type="ECO:0000259" key="1">
    <source>
        <dbReference type="Pfam" id="PF19825"/>
    </source>
</evidence>
<reference evidence="2 3" key="1">
    <citation type="submission" date="2022-09" db="EMBL/GenBank/DDBJ databases">
        <title>Intensive care unit water sources are persistently colonized with multi-drug resistant bacteria and are the site of extensive horizontal gene transfer of antibiotic resistance genes.</title>
        <authorList>
            <person name="Diorio-Toth L."/>
        </authorList>
    </citation>
    <scope>NUCLEOTIDE SEQUENCE [LARGE SCALE GENOMIC DNA]</scope>
    <source>
        <strain evidence="2 3">GD03901</strain>
    </source>
</reference>
<dbReference type="AlphaFoldDB" id="A0ABD4YIV4"/>
<gene>
    <name evidence="2" type="ORF">N5C70_21000</name>
</gene>
<accession>A0ABD4YIV4</accession>
<sequence length="188" mass="21208">MTDSPSEFSDKNCEDLSVPSNYRTDKLVIPITAHPEQKQGFATQQGAFESTAVGAFKSSSDDGIEDGNDLIDWLQMLLEAEHAGALIMVDSLKEARNEVLIRQLEALHVSEAASCQRLRRSLKRLGAVPSKKISDFHAKTMIISDMDERLMFIARGQHWVAKRIKERLPTISQRWLYEELKAVLTLHT</sequence>
<evidence type="ECO:0000313" key="3">
    <source>
        <dbReference type="Proteomes" id="UP001160152"/>
    </source>
</evidence>
<dbReference type="Pfam" id="PF19825">
    <property type="entry name" value="DUF6306"/>
    <property type="match status" value="1"/>
</dbReference>
<comment type="caution">
    <text evidence="2">The sequence shown here is derived from an EMBL/GenBank/DDBJ whole genome shotgun (WGS) entry which is preliminary data.</text>
</comment>
<feature type="domain" description="DUF6306" evidence="1">
    <location>
        <begin position="70"/>
        <end position="187"/>
    </location>
</feature>
<protein>
    <submittedName>
        <fullName evidence="2">DUF6306 domain-containing protein</fullName>
    </submittedName>
</protein>
<name>A0ABD4YIV4_9PSED</name>
<dbReference type="Proteomes" id="UP001160152">
    <property type="component" value="Unassembled WGS sequence"/>
</dbReference>
<dbReference type="RefSeq" id="WP_249206218.1">
    <property type="nucleotide sequence ID" value="NZ_JAOCBV010000001.1"/>
</dbReference>